<accession>A0A932ZRF4</accession>
<dbReference type="CDD" id="cd07302">
    <property type="entry name" value="CHD"/>
    <property type="match status" value="1"/>
</dbReference>
<comment type="subcellular location">
    <subcellularLocation>
        <location evidence="1">Cell envelope</location>
    </subcellularLocation>
</comment>
<dbReference type="Pfam" id="PF05226">
    <property type="entry name" value="CHASE2"/>
    <property type="match status" value="1"/>
</dbReference>
<dbReference type="Proteomes" id="UP000752292">
    <property type="component" value="Unassembled WGS sequence"/>
</dbReference>
<evidence type="ECO:0000313" key="11">
    <source>
        <dbReference type="Proteomes" id="UP000752292"/>
    </source>
</evidence>
<dbReference type="SMART" id="SM00044">
    <property type="entry name" value="CYCc"/>
    <property type="match status" value="1"/>
</dbReference>
<keyword evidence="6 8" id="KW-0472">Membrane</keyword>
<name>A0A932ZRF4_UNCTE</name>
<dbReference type="PROSITE" id="PS50125">
    <property type="entry name" value="GUANYLATE_CYCLASE_2"/>
    <property type="match status" value="1"/>
</dbReference>
<feature type="transmembrane region" description="Helical" evidence="8">
    <location>
        <begin position="468"/>
        <end position="491"/>
    </location>
</feature>
<proteinExistence type="inferred from homology"/>
<comment type="similarity">
    <text evidence="2">Belongs to the adenylyl cyclase class-3 family.</text>
</comment>
<dbReference type="EMBL" id="JACQRX010000050">
    <property type="protein sequence ID" value="MBI4251039.1"/>
    <property type="molecule type" value="Genomic_DNA"/>
</dbReference>
<dbReference type="Pfam" id="PF00211">
    <property type="entry name" value="Guanylate_cyc"/>
    <property type="match status" value="1"/>
</dbReference>
<evidence type="ECO:0000256" key="7">
    <source>
        <dbReference type="SAM" id="MobiDB-lite"/>
    </source>
</evidence>
<evidence type="ECO:0000256" key="1">
    <source>
        <dbReference type="ARBA" id="ARBA00004196"/>
    </source>
</evidence>
<dbReference type="InterPro" id="IPR001054">
    <property type="entry name" value="A/G_cyclase"/>
</dbReference>
<feature type="compositionally biased region" description="Basic residues" evidence="7">
    <location>
        <begin position="860"/>
        <end position="869"/>
    </location>
</feature>
<dbReference type="InterPro" id="IPR029787">
    <property type="entry name" value="Nucleotide_cyclase"/>
</dbReference>
<evidence type="ECO:0000256" key="5">
    <source>
        <dbReference type="ARBA" id="ARBA00022989"/>
    </source>
</evidence>
<dbReference type="FunFam" id="3.30.70.1230:FF:000016">
    <property type="entry name" value="Adenylate/guanylate cyclase domain-containing protein"/>
    <property type="match status" value="1"/>
</dbReference>
<evidence type="ECO:0000256" key="8">
    <source>
        <dbReference type="SAM" id="Phobius"/>
    </source>
</evidence>
<dbReference type="PANTHER" id="PTHR43081">
    <property type="entry name" value="ADENYLATE CYCLASE, TERMINAL-DIFFERENTIATION SPECIFIC-RELATED"/>
    <property type="match status" value="1"/>
</dbReference>
<dbReference type="SUPFAM" id="SSF55073">
    <property type="entry name" value="Nucleotide cyclase"/>
    <property type="match status" value="1"/>
</dbReference>
<feature type="domain" description="Guanylate cyclase" evidence="9">
    <location>
        <begin position="533"/>
        <end position="665"/>
    </location>
</feature>
<evidence type="ECO:0000256" key="6">
    <source>
        <dbReference type="ARBA" id="ARBA00023136"/>
    </source>
</evidence>
<dbReference type="InterPro" id="IPR050697">
    <property type="entry name" value="Adenylyl/Guanylyl_Cyclase_3/4"/>
</dbReference>
<dbReference type="GO" id="GO:0006171">
    <property type="term" value="P:cAMP biosynthetic process"/>
    <property type="evidence" value="ECO:0007669"/>
    <property type="project" value="TreeGrafter"/>
</dbReference>
<keyword evidence="4 8" id="KW-0812">Transmembrane</keyword>
<feature type="transmembrane region" description="Helical" evidence="8">
    <location>
        <begin position="441"/>
        <end position="461"/>
    </location>
</feature>
<dbReference type="SMART" id="SM01080">
    <property type="entry name" value="CHASE2"/>
    <property type="match status" value="1"/>
</dbReference>
<sequence>MPKFLSRFFLMMGRAYALSRGAMPKFPSRFFQVNSTTVGLLLTAAMMLVFYTEPTIIQRLDLLISDIRFLARGPKKAAPDIVIATIDEKSIDQLGRWPWPYTVQAKLLDRLVSYGARVITYDVVFSSSDTSGGIEGLRNLKAKLTAGGKPVAPETIAAIDKAIVDSDHDRIFAEALKRSGRTILGYFFHFSNDSIKHLTEAEMKSYLENIRKSKYGGIKKTPGASLKNIWLPQAVAVESNLPAFASAARGNGYFSVQPDADGAVRRIPLIVKYRDLVEIPGEQDYLFGALTVLTLERYLRGRAIFWIDPFGVEKVAFQGRKRFFVPTNGSGEMFVNYIGDISAFPTYSIVDIVEGRQELAPPQAFRDKIVLIGPTAIALADLRVTPFNKAIPGVAIHATVLDNMLRGDFLSEPGWAHLFTGSSVLLLGLLGTLLFPLTGAVGGGVGAGVALAGVVALNQFLFARYGWWLSAAYPILTGAFLYGGMTLYRYVVEEQQKRFIQSAFGTYLSPKVVAEIVSNPSILKLGGERKEITAFFSDVAGFTSVSESMSPEELVALLNEYLSEMTDILLKYDGTVDKYEGDAIVAFLGAPHPMPDHAERSCLVSLDMQEAMVRLRAAWRERGTKELYMRIGLNTGPAVVGNMGSRTRMDYTMMGDTVNTAARFEGANKEYGSSIMIGPVTYEQSKHAIEARELDLINVVGKKEPIPIYELLGRKGQVPPQKMKAVELYHQGLVSYRARRFDEAMGLFSEGLISDKTDNPCKFLVKRCERYLVDPPPKNWNGAFIMTSKSRRGTGTASTFQPPARSPPFFLRGAPVGLPPRHPAPRKTRPPRSSTGRVGSPSRTGTFRRPWSGSKPPAASRKRREARKT</sequence>
<dbReference type="Gene3D" id="3.30.70.1230">
    <property type="entry name" value="Nucleotide cyclase"/>
    <property type="match status" value="1"/>
</dbReference>
<reference evidence="10" key="1">
    <citation type="submission" date="2020-07" db="EMBL/GenBank/DDBJ databases">
        <title>Huge and variable diversity of episymbiotic CPR bacteria and DPANN archaea in groundwater ecosystems.</title>
        <authorList>
            <person name="He C.Y."/>
            <person name="Keren R."/>
            <person name="Whittaker M."/>
            <person name="Farag I.F."/>
            <person name="Doudna J."/>
            <person name="Cate J.H.D."/>
            <person name="Banfield J.F."/>
        </authorList>
    </citation>
    <scope>NUCLEOTIDE SEQUENCE</scope>
    <source>
        <strain evidence="10">NC_groundwater_1370_Ag_S-0.2um_69_93</strain>
    </source>
</reference>
<evidence type="ECO:0000256" key="4">
    <source>
        <dbReference type="ARBA" id="ARBA00022692"/>
    </source>
</evidence>
<feature type="compositionally biased region" description="Polar residues" evidence="7">
    <location>
        <begin position="831"/>
        <end position="845"/>
    </location>
</feature>
<dbReference type="PANTHER" id="PTHR43081:SF1">
    <property type="entry name" value="ADENYLATE CYCLASE, TERMINAL-DIFFERENTIATION SPECIFIC"/>
    <property type="match status" value="1"/>
</dbReference>
<protein>
    <submittedName>
        <fullName evidence="10">CHASE2 domain-containing protein</fullName>
    </submittedName>
</protein>
<dbReference type="GO" id="GO:0035556">
    <property type="term" value="P:intracellular signal transduction"/>
    <property type="evidence" value="ECO:0007669"/>
    <property type="project" value="InterPro"/>
</dbReference>
<keyword evidence="5 8" id="KW-1133">Transmembrane helix</keyword>
<comment type="caution">
    <text evidence="10">The sequence shown here is derived from an EMBL/GenBank/DDBJ whole genome shotgun (WGS) entry which is preliminary data.</text>
</comment>
<organism evidence="10 11">
    <name type="scientific">Tectimicrobiota bacterium</name>
    <dbReference type="NCBI Taxonomy" id="2528274"/>
    <lineage>
        <taxon>Bacteria</taxon>
        <taxon>Pseudomonadati</taxon>
        <taxon>Nitrospinota/Tectimicrobiota group</taxon>
        <taxon>Candidatus Tectimicrobiota</taxon>
    </lineage>
</organism>
<feature type="transmembrane region" description="Helical" evidence="8">
    <location>
        <begin position="33"/>
        <end position="51"/>
    </location>
</feature>
<evidence type="ECO:0000256" key="3">
    <source>
        <dbReference type="ARBA" id="ARBA00022475"/>
    </source>
</evidence>
<evidence type="ECO:0000256" key="2">
    <source>
        <dbReference type="ARBA" id="ARBA00005381"/>
    </source>
</evidence>
<dbReference type="InterPro" id="IPR007890">
    <property type="entry name" value="CHASE2"/>
</dbReference>
<evidence type="ECO:0000313" key="10">
    <source>
        <dbReference type="EMBL" id="MBI4251039.1"/>
    </source>
</evidence>
<evidence type="ECO:0000259" key="9">
    <source>
        <dbReference type="PROSITE" id="PS50125"/>
    </source>
</evidence>
<feature type="transmembrane region" description="Helical" evidence="8">
    <location>
        <begin position="414"/>
        <end position="435"/>
    </location>
</feature>
<dbReference type="AlphaFoldDB" id="A0A932ZRF4"/>
<dbReference type="GO" id="GO:0030313">
    <property type="term" value="C:cell envelope"/>
    <property type="evidence" value="ECO:0007669"/>
    <property type="project" value="UniProtKB-SubCell"/>
</dbReference>
<keyword evidence="3" id="KW-1003">Cell membrane</keyword>
<gene>
    <name evidence="10" type="ORF">HY618_01135</name>
</gene>
<dbReference type="GO" id="GO:0004016">
    <property type="term" value="F:adenylate cyclase activity"/>
    <property type="evidence" value="ECO:0007669"/>
    <property type="project" value="UniProtKB-ARBA"/>
</dbReference>
<feature type="region of interest" description="Disordered" evidence="7">
    <location>
        <begin position="791"/>
        <end position="869"/>
    </location>
</feature>